<dbReference type="PROSITE" id="PS00067">
    <property type="entry name" value="3HCDH"/>
    <property type="match status" value="1"/>
</dbReference>
<dbReference type="EMBL" id="LXEY01000020">
    <property type="protein sequence ID" value="OAV60213.1"/>
    <property type="molecule type" value="Genomic_DNA"/>
</dbReference>
<evidence type="ECO:0000256" key="5">
    <source>
        <dbReference type="PIRSR" id="PIRSR000105-2"/>
    </source>
</evidence>
<dbReference type="InterPro" id="IPR008927">
    <property type="entry name" value="6-PGluconate_DH-like_C_sf"/>
</dbReference>
<feature type="binding site" evidence="5">
    <location>
        <position position="120"/>
    </location>
    <ligand>
        <name>NAD(+)</name>
        <dbReference type="ChEBI" id="CHEBI:57540"/>
    </ligand>
</feature>
<proteinExistence type="inferred from homology"/>
<organism evidence="8 9">
    <name type="scientific">Enteractinococcus helveticum</name>
    <dbReference type="NCBI Taxonomy" id="1837282"/>
    <lineage>
        <taxon>Bacteria</taxon>
        <taxon>Bacillati</taxon>
        <taxon>Actinomycetota</taxon>
        <taxon>Actinomycetes</taxon>
        <taxon>Micrococcales</taxon>
        <taxon>Micrococcaceae</taxon>
    </lineage>
</organism>
<keyword evidence="3" id="KW-0560">Oxidoreductase</keyword>
<dbReference type="PANTHER" id="PTHR48075">
    <property type="entry name" value="3-HYDROXYACYL-COA DEHYDROGENASE FAMILY PROTEIN"/>
    <property type="match status" value="1"/>
</dbReference>
<gene>
    <name evidence="8" type="ORF">A6F49_12560</name>
</gene>
<dbReference type="InterPro" id="IPR013328">
    <property type="entry name" value="6PGD_dom2"/>
</dbReference>
<dbReference type="InterPro" id="IPR036291">
    <property type="entry name" value="NAD(P)-bd_dom_sf"/>
</dbReference>
<dbReference type="InterPro" id="IPR006108">
    <property type="entry name" value="3HC_DH_C"/>
</dbReference>
<feature type="binding site" evidence="5">
    <location>
        <position position="277"/>
    </location>
    <ligand>
        <name>NAD(+)</name>
        <dbReference type="ChEBI" id="CHEBI:57540"/>
    </ligand>
</feature>
<dbReference type="AlphaFoldDB" id="A0A1B7LY58"/>
<feature type="site" description="Important for catalytic activity" evidence="4">
    <location>
        <position position="141"/>
    </location>
</feature>
<dbReference type="Pfam" id="PF02737">
    <property type="entry name" value="3HCDH_N"/>
    <property type="match status" value="1"/>
</dbReference>
<dbReference type="SUPFAM" id="SSF51735">
    <property type="entry name" value="NAD(P)-binding Rossmann-fold domains"/>
    <property type="match status" value="1"/>
</dbReference>
<dbReference type="Pfam" id="PF00725">
    <property type="entry name" value="3HCDH"/>
    <property type="match status" value="1"/>
</dbReference>
<protein>
    <recommendedName>
        <fullName evidence="10">3-hydroxybutyryl-CoA dehydrogenase</fullName>
    </recommendedName>
</protein>
<evidence type="ECO:0000313" key="8">
    <source>
        <dbReference type="EMBL" id="OAV60213.1"/>
    </source>
</evidence>
<dbReference type="Gene3D" id="3.40.50.720">
    <property type="entry name" value="NAD(P)-binding Rossmann-like Domain"/>
    <property type="match status" value="1"/>
</dbReference>
<dbReference type="GO" id="GO:0070403">
    <property type="term" value="F:NAD+ binding"/>
    <property type="evidence" value="ECO:0007669"/>
    <property type="project" value="InterPro"/>
</dbReference>
<dbReference type="FunFam" id="3.40.50.720:FF:000009">
    <property type="entry name" value="Fatty oxidation complex, alpha subunit"/>
    <property type="match status" value="1"/>
</dbReference>
<dbReference type="SUPFAM" id="SSF48179">
    <property type="entry name" value="6-phosphogluconate dehydrogenase C-terminal domain-like"/>
    <property type="match status" value="1"/>
</dbReference>
<dbReference type="STRING" id="1837282.A6F49_12560"/>
<accession>A0A1B7LY58</accession>
<keyword evidence="5" id="KW-0520">NAD</keyword>
<dbReference type="GO" id="GO:0006635">
    <property type="term" value="P:fatty acid beta-oxidation"/>
    <property type="evidence" value="ECO:0007669"/>
    <property type="project" value="TreeGrafter"/>
</dbReference>
<evidence type="ECO:0008006" key="10">
    <source>
        <dbReference type="Google" id="ProtNLM"/>
    </source>
</evidence>
<comment type="pathway">
    <text evidence="1">Lipid metabolism; butanoate metabolism.</text>
</comment>
<name>A0A1B7LY58_9MICC</name>
<dbReference type="OrthoDB" id="3229174at2"/>
<dbReference type="RefSeq" id="WP_043057444.1">
    <property type="nucleotide sequence ID" value="NZ_LXEY01000020.1"/>
</dbReference>
<dbReference type="Proteomes" id="UP000078292">
    <property type="component" value="Unassembled WGS sequence"/>
</dbReference>
<dbReference type="GO" id="GO:0008691">
    <property type="term" value="F:3-hydroxybutyryl-CoA dehydrogenase activity"/>
    <property type="evidence" value="ECO:0007669"/>
    <property type="project" value="TreeGrafter"/>
</dbReference>
<evidence type="ECO:0000256" key="1">
    <source>
        <dbReference type="ARBA" id="ARBA00005086"/>
    </source>
</evidence>
<evidence type="ECO:0000259" key="6">
    <source>
        <dbReference type="Pfam" id="PF00725"/>
    </source>
</evidence>
<evidence type="ECO:0000256" key="3">
    <source>
        <dbReference type="ARBA" id="ARBA00023002"/>
    </source>
</evidence>
<feature type="binding site" evidence="5">
    <location>
        <position position="98"/>
    </location>
    <ligand>
        <name>NAD(+)</name>
        <dbReference type="ChEBI" id="CHEBI:57540"/>
    </ligand>
</feature>
<feature type="binding site" evidence="5">
    <location>
        <position position="93"/>
    </location>
    <ligand>
        <name>NAD(+)</name>
        <dbReference type="ChEBI" id="CHEBI:57540"/>
    </ligand>
</feature>
<evidence type="ECO:0000259" key="7">
    <source>
        <dbReference type="Pfam" id="PF02737"/>
    </source>
</evidence>
<dbReference type="InterPro" id="IPR006176">
    <property type="entry name" value="3-OHacyl-CoA_DH_NAD-bd"/>
</dbReference>
<comment type="caution">
    <text evidence="8">The sequence shown here is derived from an EMBL/GenBank/DDBJ whole genome shotgun (WGS) entry which is preliminary data.</text>
</comment>
<dbReference type="InterPro" id="IPR006180">
    <property type="entry name" value="3-OHacyl-CoA_DH_CS"/>
</dbReference>
<sequence length="287" mass="31385">MKESAITVIGGGTMGREIAFVAAMSGFQTYLVDVEQRFLDNAREQLTKSTTRMIERQRVSQEAVEAGFQNLTFTVDRDTAVKNSSFVIEAIIEDLGIKQKLFAELDEIAAPETILASNSSSIVSSKLADGLKHPERVCNVHFFNPVLQMTLVEVVGGDHTAQTAIDRAMELSKALGKTPVHIEKEIFGFIVNRILMAIVGEALHLYEEGYASVEDIDTAIKEGLSHPMGPFTLMDLVGVDINLGIQQLAAQEGNDHLVPEVSPTLSKLVEQGKLGRKTGKGFYNYSK</sequence>
<evidence type="ECO:0000256" key="2">
    <source>
        <dbReference type="ARBA" id="ARBA00009463"/>
    </source>
</evidence>
<dbReference type="InterPro" id="IPR022694">
    <property type="entry name" value="3-OHacyl-CoA_DH"/>
</dbReference>
<evidence type="ECO:0000313" key="9">
    <source>
        <dbReference type="Proteomes" id="UP000078292"/>
    </source>
</evidence>
<feature type="binding site" evidence="5">
    <location>
        <position position="33"/>
    </location>
    <ligand>
        <name>NAD(+)</name>
        <dbReference type="ChEBI" id="CHEBI:57540"/>
    </ligand>
</feature>
<evidence type="ECO:0000256" key="4">
    <source>
        <dbReference type="PIRSR" id="PIRSR000105-1"/>
    </source>
</evidence>
<reference evidence="8 9" key="1">
    <citation type="submission" date="2016-04" db="EMBL/GenBank/DDBJ databases">
        <title>First whole genome shotgun sequence of the bacterium Enteractinococcus sp. strain UASWS1574.</title>
        <authorList>
            <person name="Crovadore J."/>
            <person name="Chablais R."/>
            <person name="Lefort F."/>
        </authorList>
    </citation>
    <scope>NUCLEOTIDE SEQUENCE [LARGE SCALE GENOMIC DNA]</scope>
    <source>
        <strain evidence="8 9">UASWS1574</strain>
    </source>
</reference>
<comment type="similarity">
    <text evidence="2">Belongs to the 3-hydroxyacyl-CoA dehydrogenase family.</text>
</comment>
<feature type="domain" description="3-hydroxyacyl-CoA dehydrogenase NAD binding" evidence="7">
    <location>
        <begin position="6"/>
        <end position="185"/>
    </location>
</feature>
<feature type="binding site" evidence="5">
    <location>
        <begin position="10"/>
        <end position="15"/>
    </location>
    <ligand>
        <name>NAD(+)</name>
        <dbReference type="ChEBI" id="CHEBI:57540"/>
    </ligand>
</feature>
<dbReference type="PANTHER" id="PTHR48075:SF5">
    <property type="entry name" value="3-HYDROXYBUTYRYL-COA DEHYDROGENASE"/>
    <property type="match status" value="1"/>
</dbReference>
<feature type="binding site" evidence="5">
    <location>
        <position position="144"/>
    </location>
    <ligand>
        <name>NAD(+)</name>
        <dbReference type="ChEBI" id="CHEBI:57540"/>
    </ligand>
</feature>
<dbReference type="PIRSF" id="PIRSF000105">
    <property type="entry name" value="HCDH"/>
    <property type="match status" value="1"/>
</dbReference>
<dbReference type="Gene3D" id="1.10.1040.10">
    <property type="entry name" value="N-(1-d-carboxylethyl)-l-norvaline Dehydrogenase, domain 2"/>
    <property type="match status" value="1"/>
</dbReference>
<feature type="domain" description="3-hydroxyacyl-CoA dehydrogenase C-terminal" evidence="6">
    <location>
        <begin position="188"/>
        <end position="285"/>
    </location>
</feature>
<keyword evidence="9" id="KW-1185">Reference proteome</keyword>